<dbReference type="EMBL" id="CP006764">
    <property type="protein sequence ID" value="AIT60230.1"/>
    <property type="molecule type" value="Genomic_DNA"/>
</dbReference>
<keyword evidence="1" id="KW-0472">Membrane</keyword>
<gene>
    <name evidence="2" type="ORF">CDOO_02395</name>
</gene>
<protein>
    <submittedName>
        <fullName evidence="2">Uncharacterized protein</fullName>
    </submittedName>
</protein>
<keyword evidence="1" id="KW-0812">Transmembrane</keyword>
<dbReference type="RefSeq" id="WP_018021373.1">
    <property type="nucleotide sequence ID" value="NZ_AQUX01000002.1"/>
</dbReference>
<feature type="transmembrane region" description="Helical" evidence="1">
    <location>
        <begin position="112"/>
        <end position="133"/>
    </location>
</feature>
<evidence type="ECO:0000256" key="1">
    <source>
        <dbReference type="SAM" id="Phobius"/>
    </source>
</evidence>
<dbReference type="AlphaFoldDB" id="A0A097IDN5"/>
<reference evidence="2 3" key="1">
    <citation type="submission" date="2013-09" db="EMBL/GenBank/DDBJ databases">
        <title>Complete genome sequence of Corynebacterium doosanense CAU 212(T) (=DSM 45436(T)), isolated from activated sludge.</title>
        <authorList>
            <person name="Schaffert L."/>
            <person name="Albersmeier A."/>
            <person name="Kalinowski J."/>
            <person name="Ruckert C."/>
        </authorList>
    </citation>
    <scope>NUCLEOTIDE SEQUENCE [LARGE SCALE GENOMIC DNA]</scope>
    <source>
        <strain evidence="2 3">CAU 212</strain>
    </source>
</reference>
<organism evidence="2 3">
    <name type="scientific">Corynebacterium doosanense CAU 212 = DSM 45436</name>
    <dbReference type="NCBI Taxonomy" id="558173"/>
    <lineage>
        <taxon>Bacteria</taxon>
        <taxon>Bacillati</taxon>
        <taxon>Actinomycetota</taxon>
        <taxon>Actinomycetes</taxon>
        <taxon>Mycobacteriales</taxon>
        <taxon>Corynebacteriaceae</taxon>
        <taxon>Corynebacterium</taxon>
    </lineage>
</organism>
<feature type="transmembrane region" description="Helical" evidence="1">
    <location>
        <begin position="78"/>
        <end position="100"/>
    </location>
</feature>
<proteinExistence type="predicted"/>
<dbReference type="KEGG" id="cdo:CDOO_02395"/>
<dbReference type="STRING" id="558173.CDOO_02395"/>
<keyword evidence="1" id="KW-1133">Transmembrane helix</keyword>
<name>A0A097IDN5_9CORY</name>
<evidence type="ECO:0000313" key="3">
    <source>
        <dbReference type="Proteomes" id="UP000029914"/>
    </source>
</evidence>
<feature type="transmembrane region" description="Helical" evidence="1">
    <location>
        <begin position="139"/>
        <end position="162"/>
    </location>
</feature>
<keyword evidence="3" id="KW-1185">Reference proteome</keyword>
<sequence>MSTAADLGTKRPEAVRLAITTWAVALAVELVHQITQITMSVLDPAELTAAARESAESAGTSVEGASDTLIELTVYGSIALMGLISLLVLVGLAVALRFYASRHRLADGSRRLLMVFSLYFGLRGLLVFAGGTISPGVPVWLMLLDGSLQLIVAVAAVLGLVFSGRKESVDYLASTAPTDADTPARK</sequence>
<dbReference type="Proteomes" id="UP000029914">
    <property type="component" value="Chromosome"/>
</dbReference>
<evidence type="ECO:0000313" key="2">
    <source>
        <dbReference type="EMBL" id="AIT60230.1"/>
    </source>
</evidence>
<dbReference type="eggNOG" id="ENOG5031IPG">
    <property type="taxonomic scope" value="Bacteria"/>
</dbReference>
<dbReference type="HOGENOM" id="CLU_066177_1_0_11"/>
<accession>A0A097IDN5</accession>
<dbReference type="OrthoDB" id="4427569at2"/>